<accession>A0ABD2K4Y1</accession>
<feature type="region of interest" description="Disordered" evidence="1">
    <location>
        <begin position="49"/>
        <end position="68"/>
    </location>
</feature>
<gene>
    <name evidence="2" type="ORF">niasHS_000686</name>
</gene>
<proteinExistence type="predicted"/>
<organism evidence="2 3">
    <name type="scientific">Heterodera schachtii</name>
    <name type="common">Sugarbeet cyst nematode worm</name>
    <name type="synonym">Tylenchus schachtii</name>
    <dbReference type="NCBI Taxonomy" id="97005"/>
    <lineage>
        <taxon>Eukaryota</taxon>
        <taxon>Metazoa</taxon>
        <taxon>Ecdysozoa</taxon>
        <taxon>Nematoda</taxon>
        <taxon>Chromadorea</taxon>
        <taxon>Rhabditida</taxon>
        <taxon>Tylenchina</taxon>
        <taxon>Tylenchomorpha</taxon>
        <taxon>Tylenchoidea</taxon>
        <taxon>Heteroderidae</taxon>
        <taxon>Heteroderinae</taxon>
        <taxon>Heterodera</taxon>
    </lineage>
</organism>
<name>A0ABD2K4Y1_HETSC</name>
<comment type="caution">
    <text evidence="2">The sequence shown here is derived from an EMBL/GenBank/DDBJ whole genome shotgun (WGS) entry which is preliminary data.</text>
</comment>
<reference evidence="2 3" key="1">
    <citation type="submission" date="2024-10" db="EMBL/GenBank/DDBJ databases">
        <authorList>
            <person name="Kim D."/>
        </authorList>
    </citation>
    <scope>NUCLEOTIDE SEQUENCE [LARGE SCALE GENOMIC DNA]</scope>
    <source>
        <strain evidence="2">Taebaek</strain>
    </source>
</reference>
<feature type="compositionally biased region" description="Low complexity" evidence="1">
    <location>
        <begin position="51"/>
        <end position="60"/>
    </location>
</feature>
<evidence type="ECO:0000256" key="1">
    <source>
        <dbReference type="SAM" id="MobiDB-lite"/>
    </source>
</evidence>
<keyword evidence="3" id="KW-1185">Reference proteome</keyword>
<dbReference type="AlphaFoldDB" id="A0ABD2K4Y1"/>
<dbReference type="EMBL" id="JBICCN010000053">
    <property type="protein sequence ID" value="KAL3097951.1"/>
    <property type="molecule type" value="Genomic_DNA"/>
</dbReference>
<sequence length="68" mass="7385">MDPIDFQLNGDAAEVEGLRQNWRAESTAHFDGGVTEDHLDMVPRVFEAEEAAPNEAAGAARDGQAEEE</sequence>
<protein>
    <submittedName>
        <fullName evidence="2">Uncharacterized protein</fullName>
    </submittedName>
</protein>
<evidence type="ECO:0000313" key="3">
    <source>
        <dbReference type="Proteomes" id="UP001620645"/>
    </source>
</evidence>
<evidence type="ECO:0000313" key="2">
    <source>
        <dbReference type="EMBL" id="KAL3097951.1"/>
    </source>
</evidence>
<dbReference type="Proteomes" id="UP001620645">
    <property type="component" value="Unassembled WGS sequence"/>
</dbReference>